<evidence type="ECO:0000313" key="2">
    <source>
        <dbReference type="Proteomes" id="UP000317951"/>
    </source>
</evidence>
<comment type="caution">
    <text evidence="1">The sequence shown here is derived from an EMBL/GenBank/DDBJ whole genome shotgun (WGS) entry which is preliminary data.</text>
</comment>
<dbReference type="InterPro" id="IPR001646">
    <property type="entry name" value="5peptide_repeat"/>
</dbReference>
<protein>
    <submittedName>
        <fullName evidence="1">Pentapeptide repeat-containing protein</fullName>
    </submittedName>
</protein>
<dbReference type="EMBL" id="VFET01000001">
    <property type="protein sequence ID" value="TWS07363.1"/>
    <property type="molecule type" value="Genomic_DNA"/>
</dbReference>
<gene>
    <name evidence="1" type="ORF">FIV36_01050</name>
</gene>
<name>A0A5C5QP43_9PSED</name>
<dbReference type="SUPFAM" id="SSF141571">
    <property type="entry name" value="Pentapeptide repeat-like"/>
    <property type="match status" value="1"/>
</dbReference>
<dbReference type="Gene3D" id="2.160.20.80">
    <property type="entry name" value="E3 ubiquitin-protein ligase SopA"/>
    <property type="match status" value="1"/>
</dbReference>
<sequence>MSRADWSGANLLNGRLRKVCLEQTNLSGSNLHGLASDAVHGSGVRLEQALMTRCRLKESLTHA</sequence>
<reference evidence="1 2" key="1">
    <citation type="submission" date="2019-06" db="EMBL/GenBank/DDBJ databases">
        <title>Pseudomonas bimorpha sp. nov. isolated from bovine raw milk and skim milk concentrate.</title>
        <authorList>
            <person name="Hofmann K."/>
            <person name="Huptas C."/>
            <person name="Doll E."/>
            <person name="Scherer S."/>
            <person name="Wenning M."/>
        </authorList>
    </citation>
    <scope>NUCLEOTIDE SEQUENCE [LARGE SCALE GENOMIC DNA]</scope>
    <source>
        <strain evidence="1 2">DSM 17835</strain>
    </source>
</reference>
<organism evidence="1 2">
    <name type="scientific">Pseudomonas extremaustralis</name>
    <dbReference type="NCBI Taxonomy" id="359110"/>
    <lineage>
        <taxon>Bacteria</taxon>
        <taxon>Pseudomonadati</taxon>
        <taxon>Pseudomonadota</taxon>
        <taxon>Gammaproteobacteria</taxon>
        <taxon>Pseudomonadales</taxon>
        <taxon>Pseudomonadaceae</taxon>
        <taxon>Pseudomonas</taxon>
    </lineage>
</organism>
<dbReference type="Proteomes" id="UP000317951">
    <property type="component" value="Unassembled WGS sequence"/>
</dbReference>
<evidence type="ECO:0000313" key="1">
    <source>
        <dbReference type="EMBL" id="TWS07363.1"/>
    </source>
</evidence>
<dbReference type="AlphaFoldDB" id="A0A5C5QP43"/>
<dbReference type="Pfam" id="PF00805">
    <property type="entry name" value="Pentapeptide"/>
    <property type="match status" value="1"/>
</dbReference>
<accession>A0A5C5QP43</accession>
<proteinExistence type="predicted"/>